<dbReference type="Proteomes" id="UP000031057">
    <property type="component" value="Unassembled WGS sequence"/>
</dbReference>
<comment type="caution">
    <text evidence="2">The sequence shown here is derived from an EMBL/GenBank/DDBJ whole genome shotgun (WGS) entry which is preliminary data.</text>
</comment>
<accession>A0A0B1ZLG7</accession>
<dbReference type="AlphaFoldDB" id="A0A0B1ZLG7"/>
<name>A0A0B1ZLG7_9SPHN</name>
<keyword evidence="3" id="KW-1185">Reference proteome</keyword>
<organism evidence="2 3">
    <name type="scientific">Novosphingobium malaysiense</name>
    <dbReference type="NCBI Taxonomy" id="1348853"/>
    <lineage>
        <taxon>Bacteria</taxon>
        <taxon>Pseudomonadati</taxon>
        <taxon>Pseudomonadota</taxon>
        <taxon>Alphaproteobacteria</taxon>
        <taxon>Sphingomonadales</taxon>
        <taxon>Sphingomonadaceae</taxon>
        <taxon>Novosphingobium</taxon>
    </lineage>
</organism>
<evidence type="ECO:0000256" key="1">
    <source>
        <dbReference type="SAM" id="MobiDB-lite"/>
    </source>
</evidence>
<reference evidence="2 3" key="1">
    <citation type="submission" date="2014-10" db="EMBL/GenBank/DDBJ databases">
        <title>Genome sequence of Novosphingobium malaysiense MUSC 273(T).</title>
        <authorList>
            <person name="Lee L.-H."/>
        </authorList>
    </citation>
    <scope>NUCLEOTIDE SEQUENCE [LARGE SCALE GENOMIC DNA]</scope>
    <source>
        <strain evidence="2 3">MUSC 273</strain>
    </source>
</reference>
<gene>
    <name evidence="2" type="ORF">LK12_19300</name>
</gene>
<evidence type="ECO:0000313" key="3">
    <source>
        <dbReference type="Proteomes" id="UP000031057"/>
    </source>
</evidence>
<dbReference type="STRING" id="1348853.LK12_19300"/>
<protein>
    <submittedName>
        <fullName evidence="2">Uncharacterized protein</fullName>
    </submittedName>
</protein>
<sequence length="83" mass="9164">MRTRGVEAVARRKSRGERTGMIYPIALEAVQRLDALFEIERGSNGTATEERLAVRQDLSAPLMAPGSPPSSRSSRAATIWPRR</sequence>
<proteinExistence type="predicted"/>
<feature type="region of interest" description="Disordered" evidence="1">
    <location>
        <begin position="60"/>
        <end position="83"/>
    </location>
</feature>
<evidence type="ECO:0000313" key="2">
    <source>
        <dbReference type="EMBL" id="KHK90028.1"/>
    </source>
</evidence>
<dbReference type="EMBL" id="JTDI01000006">
    <property type="protein sequence ID" value="KHK90028.1"/>
    <property type="molecule type" value="Genomic_DNA"/>
</dbReference>